<protein>
    <submittedName>
        <fullName evidence="2">Uncharacterized protein</fullName>
    </submittedName>
</protein>
<feature type="compositionally biased region" description="Basic residues" evidence="1">
    <location>
        <begin position="24"/>
        <end position="39"/>
    </location>
</feature>
<name>A0A426Z5W3_ENSVE</name>
<sequence>MLGSRLQLGRGHGDDRVCYADKARRSRHSHQWHYQRSPRKSSSTSNLGLIASGTREQDNRAGTEEDTPKTGIASMEKPGWRASEQECSPYFALADLWVSFTEWSAYGAGVPLVLSGADTVIQYYVPFLSGIQLYGESNRPCPDSRY</sequence>
<proteinExistence type="predicted"/>
<dbReference type="EMBL" id="AMZH03008238">
    <property type="protein sequence ID" value="RRT59377.1"/>
    <property type="molecule type" value="Genomic_DNA"/>
</dbReference>
<dbReference type="InterPro" id="IPR008507">
    <property type="entry name" value="DUF789"/>
</dbReference>
<feature type="region of interest" description="Disordered" evidence="1">
    <location>
        <begin position="20"/>
        <end position="80"/>
    </location>
</feature>
<dbReference type="Proteomes" id="UP000287651">
    <property type="component" value="Unassembled WGS sequence"/>
</dbReference>
<dbReference type="AlphaFoldDB" id="A0A426Z5W3"/>
<evidence type="ECO:0000313" key="3">
    <source>
        <dbReference type="Proteomes" id="UP000287651"/>
    </source>
</evidence>
<organism evidence="2 3">
    <name type="scientific">Ensete ventricosum</name>
    <name type="common">Abyssinian banana</name>
    <name type="synonym">Musa ensete</name>
    <dbReference type="NCBI Taxonomy" id="4639"/>
    <lineage>
        <taxon>Eukaryota</taxon>
        <taxon>Viridiplantae</taxon>
        <taxon>Streptophyta</taxon>
        <taxon>Embryophyta</taxon>
        <taxon>Tracheophyta</taxon>
        <taxon>Spermatophyta</taxon>
        <taxon>Magnoliopsida</taxon>
        <taxon>Liliopsida</taxon>
        <taxon>Zingiberales</taxon>
        <taxon>Musaceae</taxon>
        <taxon>Ensete</taxon>
    </lineage>
</organism>
<dbReference type="PANTHER" id="PTHR31343">
    <property type="entry name" value="T15D22.8"/>
    <property type="match status" value="1"/>
</dbReference>
<comment type="caution">
    <text evidence="2">The sequence shown here is derived from an EMBL/GenBank/DDBJ whole genome shotgun (WGS) entry which is preliminary data.</text>
</comment>
<evidence type="ECO:0000256" key="1">
    <source>
        <dbReference type="SAM" id="MobiDB-lite"/>
    </source>
</evidence>
<dbReference type="Pfam" id="PF05623">
    <property type="entry name" value="DUF789"/>
    <property type="match status" value="1"/>
</dbReference>
<dbReference type="PANTHER" id="PTHR31343:SF42">
    <property type="entry name" value="T15D22.8"/>
    <property type="match status" value="1"/>
</dbReference>
<accession>A0A426Z5W3</accession>
<evidence type="ECO:0000313" key="2">
    <source>
        <dbReference type="EMBL" id="RRT59377.1"/>
    </source>
</evidence>
<gene>
    <name evidence="2" type="ORF">B296_00043908</name>
</gene>
<feature type="compositionally biased region" description="Basic and acidic residues" evidence="1">
    <location>
        <begin position="55"/>
        <end position="68"/>
    </location>
</feature>
<reference evidence="2 3" key="1">
    <citation type="journal article" date="2014" name="Agronomy (Basel)">
        <title>A Draft Genome Sequence for Ensete ventricosum, the Drought-Tolerant Tree Against Hunger.</title>
        <authorList>
            <person name="Harrison J."/>
            <person name="Moore K.A."/>
            <person name="Paszkiewicz K."/>
            <person name="Jones T."/>
            <person name="Grant M."/>
            <person name="Ambacheew D."/>
            <person name="Muzemil S."/>
            <person name="Studholme D.J."/>
        </authorList>
    </citation>
    <scope>NUCLEOTIDE SEQUENCE [LARGE SCALE GENOMIC DNA]</scope>
</reference>